<protein>
    <submittedName>
        <fullName evidence="1">Uncharacterized protein</fullName>
    </submittedName>
</protein>
<feature type="non-terminal residue" evidence="1">
    <location>
        <position position="1"/>
    </location>
</feature>
<name>M9LAT2_PAEPP</name>
<comment type="caution">
    <text evidence="1">The sequence shown here is derived from an EMBL/GenBank/DDBJ whole genome shotgun (WGS) entry which is preliminary data.</text>
</comment>
<sequence length="26" mass="3009">YIHAVNKRFATDFALKRVRAGEETES</sequence>
<evidence type="ECO:0000313" key="2">
    <source>
        <dbReference type="Proteomes" id="UP000029453"/>
    </source>
</evidence>
<proteinExistence type="predicted"/>
<evidence type="ECO:0000313" key="1">
    <source>
        <dbReference type="EMBL" id="GAC42822.1"/>
    </source>
</evidence>
<dbReference type="AlphaFoldDB" id="M9LAT2"/>
<organism evidence="1 2">
    <name type="scientific">Paenibacillus popilliae ATCC 14706</name>
    <dbReference type="NCBI Taxonomy" id="1212764"/>
    <lineage>
        <taxon>Bacteria</taxon>
        <taxon>Bacillati</taxon>
        <taxon>Bacillota</taxon>
        <taxon>Bacilli</taxon>
        <taxon>Bacillales</taxon>
        <taxon>Paenibacillaceae</taxon>
        <taxon>Paenibacillus</taxon>
    </lineage>
</organism>
<reference evidence="1 2" key="1">
    <citation type="submission" date="2012-10" db="EMBL/GenBank/DDBJ databases">
        <title>Draft Genome Sequence of Paenibacillus popilliae ATCC 14706T.</title>
        <authorList>
            <person name="Iiyama K."/>
            <person name="Mori K."/>
            <person name="Mon H."/>
            <person name="Chieda Y."/>
            <person name="Lee J.M."/>
            <person name="Kusakabe T."/>
            <person name="Tashiro K."/>
            <person name="Asano S."/>
            <person name="Yasunaga-Aoki C."/>
            <person name="Shimizu S."/>
        </authorList>
    </citation>
    <scope>NUCLEOTIDE SEQUENCE [LARGE SCALE GENOMIC DNA]</scope>
    <source>
        <strain evidence="1 2">ATCC 14706</strain>
    </source>
</reference>
<keyword evidence="2" id="KW-1185">Reference proteome</keyword>
<gene>
    <name evidence="1" type="ORF">PPOP_2182</name>
</gene>
<accession>M9LAT2</accession>
<dbReference type="Proteomes" id="UP000029453">
    <property type="component" value="Unassembled WGS sequence"/>
</dbReference>
<dbReference type="EMBL" id="BALG01000147">
    <property type="protein sequence ID" value="GAC42822.1"/>
    <property type="molecule type" value="Genomic_DNA"/>
</dbReference>